<gene>
    <name evidence="1" type="ORF">BV22DRAFT_1014879</name>
</gene>
<dbReference type="Proteomes" id="UP000790709">
    <property type="component" value="Unassembled WGS sequence"/>
</dbReference>
<reference evidence="1" key="1">
    <citation type="journal article" date="2021" name="New Phytol.">
        <title>Evolutionary innovations through gain and loss of genes in the ectomycorrhizal Boletales.</title>
        <authorList>
            <person name="Wu G."/>
            <person name="Miyauchi S."/>
            <person name="Morin E."/>
            <person name="Kuo A."/>
            <person name="Drula E."/>
            <person name="Varga T."/>
            <person name="Kohler A."/>
            <person name="Feng B."/>
            <person name="Cao Y."/>
            <person name="Lipzen A."/>
            <person name="Daum C."/>
            <person name="Hundley H."/>
            <person name="Pangilinan J."/>
            <person name="Johnson J."/>
            <person name="Barry K."/>
            <person name="LaButti K."/>
            <person name="Ng V."/>
            <person name="Ahrendt S."/>
            <person name="Min B."/>
            <person name="Choi I.G."/>
            <person name="Park H."/>
            <person name="Plett J.M."/>
            <person name="Magnuson J."/>
            <person name="Spatafora J.W."/>
            <person name="Nagy L.G."/>
            <person name="Henrissat B."/>
            <person name="Grigoriev I.V."/>
            <person name="Yang Z.L."/>
            <person name="Xu J."/>
            <person name="Martin F.M."/>
        </authorList>
    </citation>
    <scope>NUCLEOTIDE SEQUENCE</scope>
    <source>
        <strain evidence="1">KUC20120723A-06</strain>
    </source>
</reference>
<dbReference type="EMBL" id="MU266445">
    <property type="protein sequence ID" value="KAH7923685.1"/>
    <property type="molecule type" value="Genomic_DNA"/>
</dbReference>
<accession>A0ACB8BCZ9</accession>
<protein>
    <submittedName>
        <fullName evidence="1">Uncharacterized protein</fullName>
    </submittedName>
</protein>
<evidence type="ECO:0000313" key="1">
    <source>
        <dbReference type="EMBL" id="KAH7923685.1"/>
    </source>
</evidence>
<evidence type="ECO:0000313" key="2">
    <source>
        <dbReference type="Proteomes" id="UP000790709"/>
    </source>
</evidence>
<organism evidence="1 2">
    <name type="scientific">Leucogyrophana mollusca</name>
    <dbReference type="NCBI Taxonomy" id="85980"/>
    <lineage>
        <taxon>Eukaryota</taxon>
        <taxon>Fungi</taxon>
        <taxon>Dikarya</taxon>
        <taxon>Basidiomycota</taxon>
        <taxon>Agaricomycotina</taxon>
        <taxon>Agaricomycetes</taxon>
        <taxon>Agaricomycetidae</taxon>
        <taxon>Boletales</taxon>
        <taxon>Boletales incertae sedis</taxon>
        <taxon>Leucogyrophana</taxon>
    </lineage>
</organism>
<name>A0ACB8BCZ9_9AGAM</name>
<keyword evidence="2" id="KW-1185">Reference proteome</keyword>
<proteinExistence type="predicted"/>
<sequence length="225" mass="24047">MAAKSVLPGSPAFLSQSKNMLIDLGKPHKNEAVVRMRNNTAGLGVLFLLTNLLPIPSVWTSLNVVLSERSSSTTWGLLLSASELALFGLFALNILQAAFALKYPRKPLPPMSSPAKALHMSPPNQSSRRRLLSPNTSPQSQRSFSSSYIASPTSTPSRTLQYSLPTTPSPFNASINSSTLSMPPTPSPSISSPLAAYRGRHSMSTGHAFNGSLLSRLAPDSDEDD</sequence>
<comment type="caution">
    <text evidence="1">The sequence shown here is derived from an EMBL/GenBank/DDBJ whole genome shotgun (WGS) entry which is preliminary data.</text>
</comment>